<accession>A0A540LKF5</accession>
<dbReference type="Gene3D" id="1.10.287.1490">
    <property type="match status" value="1"/>
</dbReference>
<gene>
    <name evidence="4" type="ORF">C1H46_027682</name>
</gene>
<keyword evidence="5" id="KW-1185">Reference proteome</keyword>
<evidence type="ECO:0000256" key="3">
    <source>
        <dbReference type="SAM" id="Phobius"/>
    </source>
</evidence>
<organism evidence="4 5">
    <name type="scientific">Malus baccata</name>
    <name type="common">Siberian crab apple</name>
    <name type="synonym">Pyrus baccata</name>
    <dbReference type="NCBI Taxonomy" id="106549"/>
    <lineage>
        <taxon>Eukaryota</taxon>
        <taxon>Viridiplantae</taxon>
        <taxon>Streptophyta</taxon>
        <taxon>Embryophyta</taxon>
        <taxon>Tracheophyta</taxon>
        <taxon>Spermatophyta</taxon>
        <taxon>Magnoliopsida</taxon>
        <taxon>eudicotyledons</taxon>
        <taxon>Gunneridae</taxon>
        <taxon>Pentapetalae</taxon>
        <taxon>rosids</taxon>
        <taxon>fabids</taxon>
        <taxon>Rosales</taxon>
        <taxon>Rosaceae</taxon>
        <taxon>Amygdaloideae</taxon>
        <taxon>Maleae</taxon>
        <taxon>Malus</taxon>
    </lineage>
</organism>
<feature type="region of interest" description="Disordered" evidence="2">
    <location>
        <begin position="491"/>
        <end position="511"/>
    </location>
</feature>
<comment type="caution">
    <text evidence="4">The sequence shown here is derived from an EMBL/GenBank/DDBJ whole genome shotgun (WGS) entry which is preliminary data.</text>
</comment>
<keyword evidence="3" id="KW-0472">Membrane</keyword>
<feature type="coiled-coil region" evidence="1">
    <location>
        <begin position="142"/>
        <end position="197"/>
    </location>
</feature>
<feature type="compositionally biased region" description="Basic and acidic residues" evidence="2">
    <location>
        <begin position="1"/>
        <end position="13"/>
    </location>
</feature>
<dbReference type="SUPFAM" id="SSF57997">
    <property type="entry name" value="Tropomyosin"/>
    <property type="match status" value="1"/>
</dbReference>
<dbReference type="PANTHER" id="PTHR34360">
    <property type="entry name" value="OS08G0519400 PROTEIN"/>
    <property type="match status" value="1"/>
</dbReference>
<feature type="coiled-coil region" evidence="1">
    <location>
        <begin position="225"/>
        <end position="342"/>
    </location>
</feature>
<evidence type="ECO:0000313" key="4">
    <source>
        <dbReference type="EMBL" id="TQD86809.1"/>
    </source>
</evidence>
<dbReference type="AlphaFoldDB" id="A0A540LKF5"/>
<evidence type="ECO:0000313" key="5">
    <source>
        <dbReference type="Proteomes" id="UP000315295"/>
    </source>
</evidence>
<dbReference type="STRING" id="106549.A0A540LKF5"/>
<evidence type="ECO:0000256" key="2">
    <source>
        <dbReference type="SAM" id="MobiDB-lite"/>
    </source>
</evidence>
<dbReference type="PANTHER" id="PTHR34360:SF1">
    <property type="entry name" value="OS08G0519400 PROTEIN"/>
    <property type="match status" value="1"/>
</dbReference>
<keyword evidence="3" id="KW-0812">Transmembrane</keyword>
<feature type="transmembrane region" description="Helical" evidence="3">
    <location>
        <begin position="464"/>
        <end position="482"/>
    </location>
</feature>
<feature type="region of interest" description="Disordered" evidence="2">
    <location>
        <begin position="91"/>
        <end position="112"/>
    </location>
</feature>
<name>A0A540LKF5_MALBA</name>
<keyword evidence="3" id="KW-1133">Transmembrane helix</keyword>
<dbReference type="EMBL" id="VIEB01000556">
    <property type="protein sequence ID" value="TQD86809.1"/>
    <property type="molecule type" value="Genomic_DNA"/>
</dbReference>
<feature type="region of interest" description="Disordered" evidence="2">
    <location>
        <begin position="1"/>
        <end position="41"/>
    </location>
</feature>
<keyword evidence="1" id="KW-0175">Coiled coil</keyword>
<feature type="compositionally biased region" description="Basic residues" evidence="2">
    <location>
        <begin position="499"/>
        <end position="511"/>
    </location>
</feature>
<evidence type="ECO:0000256" key="1">
    <source>
        <dbReference type="SAM" id="Coils"/>
    </source>
</evidence>
<dbReference type="Proteomes" id="UP000315295">
    <property type="component" value="Unassembled WGS sequence"/>
</dbReference>
<reference evidence="4 5" key="1">
    <citation type="journal article" date="2019" name="G3 (Bethesda)">
        <title>Sequencing of a Wild Apple (Malus baccata) Genome Unravels the Differences Between Cultivated and Wild Apple Species Regarding Disease Resistance and Cold Tolerance.</title>
        <authorList>
            <person name="Chen X."/>
        </authorList>
    </citation>
    <scope>NUCLEOTIDE SEQUENCE [LARGE SCALE GENOMIC DNA]</scope>
    <source>
        <strain evidence="5">cv. Shandingzi</strain>
        <tissue evidence="4">Leaves</tissue>
    </source>
</reference>
<protein>
    <submittedName>
        <fullName evidence="4">Uncharacterized protein</fullName>
    </submittedName>
</protein>
<feature type="compositionally biased region" description="Basic and acidic residues" evidence="2">
    <location>
        <begin position="91"/>
        <end position="107"/>
    </location>
</feature>
<sequence>MVKATLRIDDDKLQSLPSSITEDDDRNPVEERDWGGSQERGIGVTGEERGCGCVSGKEGIQCSMWEKKNVWFAELGIFGCVIQAKTGISWEENKRDSPVPAKKRESPPKGGFFHKLMHKIHYSFLSSSANSRKNGSLVEQQVGRAQARVDELQKKVNELEQKLQSQRKEKGNLESRVNEAEEKINGLLSEIENTGKANDEQETKIRKTEHALEVKVAEVEMWKAKFEALNEVNELERELQSQRTEKGDLKDRLNEAEKKIDDLLSKIENVNELEEELQLQRIEKGDLKDLVNEAEKKIDDLLSKIENVNEFENELQSQRIEKGDLKDRVNEAEKKINDLLSKIENKWILAIKEQWMVVKDTVELHVKSLSTKTIEVYEVSKTTLAPHVIKAQVDPYFQEAKKFGKLYVDQLTTVTKPHVDKAVTAYKKFLKSASTYHHQVQGTVKGLLKRHELARPLATKELEWFAASALVALLIIILFRIFSSLFCTKSKKPAPGTSHARRKAKRGHPEK</sequence>
<proteinExistence type="predicted"/>